<name>A0A6G8QDZ4_9ACTN</name>
<keyword evidence="2" id="KW-0472">Membrane</keyword>
<evidence type="ECO:0000256" key="2">
    <source>
        <dbReference type="SAM" id="Phobius"/>
    </source>
</evidence>
<sequence>MGRPRADHPGETVVLGLLAPPQVPREVVEDLAAELPRALSERISERVSWEVPTMRDPRLPDAEDTEDDNGTVDDLREWRRQEGWDFAVCVTDLPLLRGDGRAVVAEASSERDAVLVSLPALGVLRRRAHAREAIVRFVGEVLGDRIGIGPEDAARDGDGRRPKQPATTFGNAARGGEGGDNFQLAMPAGLGQARLLAGMVRATRPFRVVLGLSYALTAALGTAAFTLITSTIWQLSGAFSWARLSGLVAASVATMIAYLIVRHGMWHRSDGQTNRQLAVLFNATTLITLTIGALSFFAALFVLTLAAAGFLIDAGVLGKTIGRPAGAGEFVALALMTSSLATLGGTLGSGLQTSDDVHEAAYTYHRERRHKEGQSQDGSG</sequence>
<evidence type="ECO:0000313" key="4">
    <source>
        <dbReference type="Proteomes" id="UP000501452"/>
    </source>
</evidence>
<evidence type="ECO:0008006" key="5">
    <source>
        <dbReference type="Google" id="ProtNLM"/>
    </source>
</evidence>
<dbReference type="AlphaFoldDB" id="A0A6G8QDZ4"/>
<feature type="transmembrane region" description="Helical" evidence="2">
    <location>
        <begin position="208"/>
        <end position="235"/>
    </location>
</feature>
<evidence type="ECO:0000256" key="1">
    <source>
        <dbReference type="SAM" id="MobiDB-lite"/>
    </source>
</evidence>
<keyword evidence="4" id="KW-1185">Reference proteome</keyword>
<feature type="region of interest" description="Disordered" evidence="1">
    <location>
        <begin position="149"/>
        <end position="175"/>
    </location>
</feature>
<reference evidence="3 4" key="1">
    <citation type="submission" date="2019-10" db="EMBL/GenBank/DDBJ databases">
        <title>Rubrobacter sp nov SCSIO 52090 isolated from a deep-sea sediment in the South China Sea.</title>
        <authorList>
            <person name="Chen R.W."/>
        </authorList>
    </citation>
    <scope>NUCLEOTIDE SEQUENCE [LARGE SCALE GENOMIC DNA]</scope>
    <source>
        <strain evidence="3 4">SCSIO 52909</strain>
    </source>
</reference>
<evidence type="ECO:0000313" key="3">
    <source>
        <dbReference type="EMBL" id="QIN84725.1"/>
    </source>
</evidence>
<dbReference type="KEGG" id="rub:GBA63_20275"/>
<dbReference type="Proteomes" id="UP000501452">
    <property type="component" value="Chromosome"/>
</dbReference>
<proteinExistence type="predicted"/>
<protein>
    <recommendedName>
        <fullName evidence="5">5,10-methylene-tetrahydrofolate dehydrogenase</fullName>
    </recommendedName>
</protein>
<organism evidence="3 4">
    <name type="scientific">Rubrobacter tropicus</name>
    <dbReference type="NCBI Taxonomy" id="2653851"/>
    <lineage>
        <taxon>Bacteria</taxon>
        <taxon>Bacillati</taxon>
        <taxon>Actinomycetota</taxon>
        <taxon>Rubrobacteria</taxon>
        <taxon>Rubrobacterales</taxon>
        <taxon>Rubrobacteraceae</taxon>
        <taxon>Rubrobacter</taxon>
    </lineage>
</organism>
<feature type="compositionally biased region" description="Basic and acidic residues" evidence="1">
    <location>
        <begin position="152"/>
        <end position="161"/>
    </location>
</feature>
<accession>A0A6G8QDZ4</accession>
<feature type="transmembrane region" description="Helical" evidence="2">
    <location>
        <begin position="277"/>
        <end position="310"/>
    </location>
</feature>
<gene>
    <name evidence="3" type="ORF">GBA63_20275</name>
</gene>
<keyword evidence="2" id="KW-1133">Transmembrane helix</keyword>
<feature type="transmembrane region" description="Helical" evidence="2">
    <location>
        <begin position="241"/>
        <end position="261"/>
    </location>
</feature>
<dbReference type="EMBL" id="CP045119">
    <property type="protein sequence ID" value="QIN84725.1"/>
    <property type="molecule type" value="Genomic_DNA"/>
</dbReference>
<keyword evidence="2" id="KW-0812">Transmembrane</keyword>
<dbReference type="RefSeq" id="WP_166179193.1">
    <property type="nucleotide sequence ID" value="NZ_CP045119.1"/>
</dbReference>